<gene>
    <name evidence="6" type="primary">proC</name>
    <name evidence="12" type="ORF">AMD00_02450</name>
</gene>
<evidence type="ECO:0000256" key="1">
    <source>
        <dbReference type="ARBA" id="ARBA00005525"/>
    </source>
</evidence>
<dbReference type="OrthoDB" id="9805754at2"/>
<keyword evidence="4 6" id="KW-0560">Oxidoreductase</keyword>
<name>A0A0M0LK49_9BACL</name>
<evidence type="ECO:0000256" key="4">
    <source>
        <dbReference type="ARBA" id="ARBA00023002"/>
    </source>
</evidence>
<evidence type="ECO:0000256" key="6">
    <source>
        <dbReference type="HAMAP-Rule" id="MF_01925"/>
    </source>
</evidence>
<dbReference type="InterPro" id="IPR053790">
    <property type="entry name" value="P5CR-like_CS"/>
</dbReference>
<keyword evidence="6" id="KW-0963">Cytoplasm</keyword>
<protein>
    <recommendedName>
        <fullName evidence="6 7">Pyrroline-5-carboxylate reductase</fullName>
        <shortName evidence="6">P5C reductase</shortName>
        <shortName evidence="6">P5CR</shortName>
        <ecNumber evidence="6 7">1.5.1.2</ecNumber>
    </recommendedName>
    <alternativeName>
        <fullName evidence="6">PCA reductase</fullName>
    </alternativeName>
</protein>
<comment type="catalytic activity">
    <reaction evidence="6">
        <text>L-proline + NAD(+) = (S)-1-pyrroline-5-carboxylate + NADH + 2 H(+)</text>
        <dbReference type="Rhea" id="RHEA:14105"/>
        <dbReference type="ChEBI" id="CHEBI:15378"/>
        <dbReference type="ChEBI" id="CHEBI:17388"/>
        <dbReference type="ChEBI" id="CHEBI:57540"/>
        <dbReference type="ChEBI" id="CHEBI:57945"/>
        <dbReference type="ChEBI" id="CHEBI:60039"/>
        <dbReference type="EC" id="1.5.1.2"/>
    </reaction>
</comment>
<comment type="catalytic activity">
    <reaction evidence="6 9">
        <text>L-proline + NADP(+) = (S)-1-pyrroline-5-carboxylate + NADPH + 2 H(+)</text>
        <dbReference type="Rhea" id="RHEA:14109"/>
        <dbReference type="ChEBI" id="CHEBI:15378"/>
        <dbReference type="ChEBI" id="CHEBI:17388"/>
        <dbReference type="ChEBI" id="CHEBI:57783"/>
        <dbReference type="ChEBI" id="CHEBI:58349"/>
        <dbReference type="ChEBI" id="CHEBI:60039"/>
        <dbReference type="EC" id="1.5.1.2"/>
    </reaction>
</comment>
<keyword evidence="3 6" id="KW-0521">NADP</keyword>
<dbReference type="GO" id="GO:0004735">
    <property type="term" value="F:pyrroline-5-carboxylate reductase activity"/>
    <property type="evidence" value="ECO:0007669"/>
    <property type="project" value="UniProtKB-UniRule"/>
</dbReference>
<dbReference type="PIRSF" id="PIRSF000193">
    <property type="entry name" value="Pyrrol-5-carb_rd"/>
    <property type="match status" value="1"/>
</dbReference>
<dbReference type="PANTHER" id="PTHR11645:SF49">
    <property type="entry name" value="PYRROLINE-5-CARBOXYLATE REDUCTASE 1"/>
    <property type="match status" value="1"/>
</dbReference>
<dbReference type="Gene3D" id="1.10.3730.10">
    <property type="entry name" value="ProC C-terminal domain-like"/>
    <property type="match status" value="1"/>
</dbReference>
<dbReference type="FunFam" id="1.10.3730.10:FF:000001">
    <property type="entry name" value="Pyrroline-5-carboxylate reductase"/>
    <property type="match status" value="1"/>
</dbReference>
<feature type="binding site" evidence="8">
    <location>
        <begin position="70"/>
        <end position="73"/>
    </location>
    <ligand>
        <name>NADP(+)</name>
        <dbReference type="ChEBI" id="CHEBI:58349"/>
    </ligand>
</feature>
<evidence type="ECO:0000313" key="12">
    <source>
        <dbReference type="EMBL" id="KOO51371.1"/>
    </source>
</evidence>
<dbReference type="PANTHER" id="PTHR11645">
    <property type="entry name" value="PYRROLINE-5-CARBOXYLATE REDUCTASE"/>
    <property type="match status" value="1"/>
</dbReference>
<dbReference type="InterPro" id="IPR000304">
    <property type="entry name" value="Pyrroline-COOH_reductase"/>
</dbReference>
<dbReference type="InterPro" id="IPR008927">
    <property type="entry name" value="6-PGluconate_DH-like_C_sf"/>
</dbReference>
<comment type="function">
    <text evidence="5 6">Catalyzes the reduction of 1-pyrroline-5-carboxylate (PCA) to L-proline.</text>
</comment>
<dbReference type="PROSITE" id="PS00521">
    <property type="entry name" value="P5CR"/>
    <property type="match status" value="1"/>
</dbReference>
<evidence type="ECO:0000259" key="10">
    <source>
        <dbReference type="Pfam" id="PF03807"/>
    </source>
</evidence>
<dbReference type="Pfam" id="PF14748">
    <property type="entry name" value="P5CR_dimer"/>
    <property type="match status" value="1"/>
</dbReference>
<comment type="subcellular location">
    <subcellularLocation>
        <location evidence="6">Cytoplasm</location>
    </subcellularLocation>
</comment>
<dbReference type="EC" id="1.5.1.2" evidence="6 7"/>
<comment type="similarity">
    <text evidence="1 6 9">Belongs to the pyrroline-5-carboxylate reductase family.</text>
</comment>
<dbReference type="SUPFAM" id="SSF51735">
    <property type="entry name" value="NAD(P)-binding Rossmann-fold domains"/>
    <property type="match status" value="1"/>
</dbReference>
<feature type="domain" description="Pyrroline-5-carboxylate reductase catalytic N-terminal" evidence="10">
    <location>
        <begin position="4"/>
        <end position="99"/>
    </location>
</feature>
<accession>A0A0M0LK49</accession>
<organism evidence="12 13">
    <name type="scientific">Viridibacillus arvi</name>
    <dbReference type="NCBI Taxonomy" id="263475"/>
    <lineage>
        <taxon>Bacteria</taxon>
        <taxon>Bacillati</taxon>
        <taxon>Bacillota</taxon>
        <taxon>Bacilli</taxon>
        <taxon>Bacillales</taxon>
        <taxon>Caryophanaceae</taxon>
        <taxon>Viridibacillus</taxon>
    </lineage>
</organism>
<dbReference type="Gene3D" id="3.40.50.720">
    <property type="entry name" value="NAD(P)-binding Rossmann-like Domain"/>
    <property type="match status" value="1"/>
</dbReference>
<dbReference type="InterPro" id="IPR029036">
    <property type="entry name" value="P5CR_dimer"/>
</dbReference>
<dbReference type="UniPathway" id="UPA00098">
    <property type="reaction ID" value="UER00361"/>
</dbReference>
<sequence>MQTIVFAGAGSMAEAMIQGWVKEGVVSPKSIHIMNKSDRQKLNRIANAHGVQIVSDSRDVVKVADCIILAMKPKDVIKGMEALAPLLQEHTAVLSVVAGISIATIENSLGKRPIARVMPNTSATIGMSASGVSFNEQIDASLKQEFMTMLEAIGTVIEVEEDKLHAVTAVSGSGPAYLYYLVEAFEQAGVKYGLSREVVRSLAIQTIAGAAEMLKQSTEEPIELRRKVTSPGGTTEAGIKALEENHFKDAIMACIHDAEAKSRELAQSE</sequence>
<keyword evidence="13" id="KW-1185">Reference proteome</keyword>
<dbReference type="Proteomes" id="UP000036867">
    <property type="component" value="Unassembled WGS sequence"/>
</dbReference>
<dbReference type="SUPFAM" id="SSF48179">
    <property type="entry name" value="6-phosphogluconate dehydrogenase C-terminal domain-like"/>
    <property type="match status" value="1"/>
</dbReference>
<reference evidence="13" key="1">
    <citation type="submission" date="2015-08" db="EMBL/GenBank/DDBJ databases">
        <title>Fjat-10028 dsm 16317.</title>
        <authorList>
            <person name="Liu B."/>
            <person name="Wang J."/>
            <person name="Zhu Y."/>
            <person name="Liu G."/>
            <person name="Chen Q."/>
            <person name="Chen Z."/>
            <person name="Lan J."/>
            <person name="Che J."/>
            <person name="Ge C."/>
            <person name="Shi H."/>
            <person name="Pan Z."/>
            <person name="Liu X."/>
        </authorList>
    </citation>
    <scope>NUCLEOTIDE SEQUENCE [LARGE SCALE GENOMIC DNA]</scope>
    <source>
        <strain evidence="13">DSM 16317</strain>
    </source>
</reference>
<evidence type="ECO:0000313" key="13">
    <source>
        <dbReference type="Proteomes" id="UP000036867"/>
    </source>
</evidence>
<keyword evidence="2 6" id="KW-0641">Proline biosynthesis</keyword>
<evidence type="ECO:0000256" key="2">
    <source>
        <dbReference type="ARBA" id="ARBA00022650"/>
    </source>
</evidence>
<feature type="domain" description="Pyrroline-5-carboxylate reductase dimerisation" evidence="11">
    <location>
        <begin position="161"/>
        <end position="265"/>
    </location>
</feature>
<dbReference type="RefSeq" id="WP_053415507.1">
    <property type="nucleotide sequence ID" value="NZ_JBCMNK010000002.1"/>
</dbReference>
<dbReference type="Pfam" id="PF03807">
    <property type="entry name" value="F420_oxidored"/>
    <property type="match status" value="1"/>
</dbReference>
<dbReference type="GO" id="GO:0005737">
    <property type="term" value="C:cytoplasm"/>
    <property type="evidence" value="ECO:0007669"/>
    <property type="project" value="UniProtKB-SubCell"/>
</dbReference>
<evidence type="ECO:0000256" key="3">
    <source>
        <dbReference type="ARBA" id="ARBA00022857"/>
    </source>
</evidence>
<evidence type="ECO:0000259" key="11">
    <source>
        <dbReference type="Pfam" id="PF14748"/>
    </source>
</evidence>
<evidence type="ECO:0000256" key="9">
    <source>
        <dbReference type="RuleBase" id="RU003903"/>
    </source>
</evidence>
<proteinExistence type="inferred from homology"/>
<dbReference type="GeneID" id="301134976"/>
<dbReference type="EMBL" id="LILB01000001">
    <property type="protein sequence ID" value="KOO51371.1"/>
    <property type="molecule type" value="Genomic_DNA"/>
</dbReference>
<dbReference type="GO" id="GO:0055129">
    <property type="term" value="P:L-proline biosynthetic process"/>
    <property type="evidence" value="ECO:0007669"/>
    <property type="project" value="UniProtKB-UniRule"/>
</dbReference>
<dbReference type="NCBIfam" id="TIGR00112">
    <property type="entry name" value="proC"/>
    <property type="match status" value="1"/>
</dbReference>
<evidence type="ECO:0000256" key="7">
    <source>
        <dbReference type="NCBIfam" id="TIGR00112"/>
    </source>
</evidence>
<comment type="pathway">
    <text evidence="6 9">Amino-acid biosynthesis; L-proline biosynthesis; L-proline from L-glutamate 5-semialdehyde: step 1/1.</text>
</comment>
<evidence type="ECO:0000256" key="8">
    <source>
        <dbReference type="PIRSR" id="PIRSR000193-1"/>
    </source>
</evidence>
<evidence type="ECO:0000256" key="5">
    <source>
        <dbReference type="ARBA" id="ARBA00058118"/>
    </source>
</evidence>
<dbReference type="PATRIC" id="fig|263475.3.peg.825"/>
<dbReference type="InterPro" id="IPR036291">
    <property type="entry name" value="NAD(P)-bd_dom_sf"/>
</dbReference>
<comment type="caution">
    <text evidence="12">The sequence shown here is derived from an EMBL/GenBank/DDBJ whole genome shotgun (WGS) entry which is preliminary data.</text>
</comment>
<dbReference type="HAMAP" id="MF_01925">
    <property type="entry name" value="P5C_reductase"/>
    <property type="match status" value="1"/>
</dbReference>
<dbReference type="STRING" id="263475.AMD00_02450"/>
<dbReference type="AlphaFoldDB" id="A0A0M0LK49"/>
<dbReference type="InterPro" id="IPR028939">
    <property type="entry name" value="P5C_Rdtase_cat_N"/>
</dbReference>
<keyword evidence="6 9" id="KW-0028">Amino-acid biosynthesis</keyword>